<dbReference type="AlphaFoldDB" id="A0A5F1YAZ3"/>
<protein>
    <submittedName>
        <fullName evidence="1">Uncharacterized protein</fullName>
    </submittedName>
</protein>
<reference evidence="1" key="1">
    <citation type="journal article" date="2019" name="PLoS Negl. Trop. Dis.">
        <title>Revisiting the worldwide diversity of Leptospira species in the environment.</title>
        <authorList>
            <person name="Vincent A.T."/>
            <person name="Schiettekatte O."/>
            <person name="Bourhy P."/>
            <person name="Veyrier F.J."/>
            <person name="Picardeau M."/>
        </authorList>
    </citation>
    <scope>NUCLEOTIDE SEQUENCE [LARGE SCALE GENOMIC DNA]</scope>
    <source>
        <strain evidence="1">201800299</strain>
    </source>
</reference>
<dbReference type="Proteomes" id="UP000298277">
    <property type="component" value="Unassembled WGS sequence"/>
</dbReference>
<proteinExistence type="predicted"/>
<accession>A0A5F1YAZ3</accession>
<gene>
    <name evidence="1" type="ORF">EHQ17_08380</name>
</gene>
<comment type="caution">
    <text evidence="1">The sequence shown here is derived from an EMBL/GenBank/DDBJ whole genome shotgun (WGS) entry which is preliminary data.</text>
</comment>
<evidence type="ECO:0000313" key="1">
    <source>
        <dbReference type="EMBL" id="TGK34435.1"/>
    </source>
</evidence>
<organism evidence="1 2">
    <name type="scientific">Leptospira gomenensis</name>
    <dbReference type="NCBI Taxonomy" id="2484974"/>
    <lineage>
        <taxon>Bacteria</taxon>
        <taxon>Pseudomonadati</taxon>
        <taxon>Spirochaetota</taxon>
        <taxon>Spirochaetia</taxon>
        <taxon>Leptospirales</taxon>
        <taxon>Leptospiraceae</taxon>
        <taxon>Leptospira</taxon>
    </lineage>
</organism>
<keyword evidence="2" id="KW-1185">Reference proteome</keyword>
<sequence>MVAGRIEGKFAIASFAISDLLERRPWPFRRKRFVRFVRKKRSGLGGFGACLGAAGGRPNYIHFLEYSGGSESRDSGLADSRSSSTRTLRALRPAHAGNVRGSEMDVCAKRPPSRSHGISREKSGMVLSRASAVQRKTKRTRRYARRVTGLMRFVSYLY</sequence>
<name>A0A5F1YAZ3_9LEPT</name>
<dbReference type="EMBL" id="RQFA01000037">
    <property type="protein sequence ID" value="TGK34435.1"/>
    <property type="molecule type" value="Genomic_DNA"/>
</dbReference>
<evidence type="ECO:0000313" key="2">
    <source>
        <dbReference type="Proteomes" id="UP000298277"/>
    </source>
</evidence>